<dbReference type="GO" id="GO:0016020">
    <property type="term" value="C:membrane"/>
    <property type="evidence" value="ECO:0007669"/>
    <property type="project" value="UniProtKB-SubCell"/>
</dbReference>
<dbReference type="PANTHER" id="PTHR43077">
    <property type="entry name" value="TRANSPORT PERMEASE YVFS-RELATED"/>
    <property type="match status" value="1"/>
</dbReference>
<name>A0A921MT73_9MICO</name>
<evidence type="ECO:0000256" key="3">
    <source>
        <dbReference type="ARBA" id="ARBA00022989"/>
    </source>
</evidence>
<comment type="caution">
    <text evidence="8">The sequence shown here is derived from an EMBL/GenBank/DDBJ whole genome shotgun (WGS) entry which is preliminary data.</text>
</comment>
<proteinExistence type="predicted"/>
<dbReference type="NCBIfam" id="TIGR03062">
    <property type="entry name" value="pip_yhgE_Cterm"/>
    <property type="match status" value="1"/>
</dbReference>
<keyword evidence="4 6" id="KW-0472">Membrane</keyword>
<evidence type="ECO:0000313" key="8">
    <source>
        <dbReference type="EMBL" id="HJG90238.1"/>
    </source>
</evidence>
<accession>A0A921MT73</accession>
<dbReference type="NCBIfam" id="TIGR03061">
    <property type="entry name" value="pip_yhgE_Nterm"/>
    <property type="match status" value="1"/>
</dbReference>
<dbReference type="SUPFAM" id="SSF101967">
    <property type="entry name" value="Adhesin YadA, collagen-binding domain"/>
    <property type="match status" value="1"/>
</dbReference>
<dbReference type="Pfam" id="PF12698">
    <property type="entry name" value="ABC2_membrane_3"/>
    <property type="match status" value="2"/>
</dbReference>
<dbReference type="InterPro" id="IPR023908">
    <property type="entry name" value="xxxLxxG_rpt"/>
</dbReference>
<evidence type="ECO:0000256" key="1">
    <source>
        <dbReference type="ARBA" id="ARBA00004141"/>
    </source>
</evidence>
<feature type="transmembrane region" description="Helical" evidence="6">
    <location>
        <begin position="731"/>
        <end position="755"/>
    </location>
</feature>
<dbReference type="InterPro" id="IPR017501">
    <property type="entry name" value="Phage_infect_YhgE_C"/>
</dbReference>
<reference evidence="8" key="2">
    <citation type="submission" date="2021-09" db="EMBL/GenBank/DDBJ databases">
        <authorList>
            <person name="Gilroy R."/>
        </authorList>
    </citation>
    <scope>NUCLEOTIDE SEQUENCE</scope>
    <source>
        <strain evidence="8">ChiGjej5B5-22894</strain>
    </source>
</reference>
<feature type="transmembrane region" description="Helical" evidence="6">
    <location>
        <begin position="849"/>
        <end position="867"/>
    </location>
</feature>
<keyword evidence="2 6" id="KW-0812">Transmembrane</keyword>
<feature type="domain" description="ABC-2 type transporter transmembrane" evidence="7">
    <location>
        <begin position="8"/>
        <end position="151"/>
    </location>
</feature>
<organism evidence="8 9">
    <name type="scientific">Brachybacterium massiliense</name>
    <dbReference type="NCBI Taxonomy" id="1755098"/>
    <lineage>
        <taxon>Bacteria</taxon>
        <taxon>Bacillati</taxon>
        <taxon>Actinomycetota</taxon>
        <taxon>Actinomycetes</taxon>
        <taxon>Micrococcales</taxon>
        <taxon>Dermabacteraceae</taxon>
        <taxon>Brachybacterium</taxon>
    </lineage>
</organism>
<dbReference type="InterPro" id="IPR051328">
    <property type="entry name" value="T7SS_ABC-Transporter"/>
</dbReference>
<dbReference type="InterPro" id="IPR011049">
    <property type="entry name" value="Serralysin-like_metalloprot_C"/>
</dbReference>
<keyword evidence="3 6" id="KW-1133">Transmembrane helix</keyword>
<reference evidence="8" key="1">
    <citation type="journal article" date="2021" name="PeerJ">
        <title>Extensive microbial diversity within the chicken gut microbiome revealed by metagenomics and culture.</title>
        <authorList>
            <person name="Gilroy R."/>
            <person name="Ravi A."/>
            <person name="Getino M."/>
            <person name="Pursley I."/>
            <person name="Horton D.L."/>
            <person name="Alikhan N.F."/>
            <person name="Baker D."/>
            <person name="Gharbi K."/>
            <person name="Hall N."/>
            <person name="Watson M."/>
            <person name="Adriaenssens E.M."/>
            <person name="Foster-Nyarko E."/>
            <person name="Jarju S."/>
            <person name="Secka A."/>
            <person name="Antonio M."/>
            <person name="Oren A."/>
            <person name="Chaudhuri R.R."/>
            <person name="La Ragione R."/>
            <person name="Hildebrand F."/>
            <person name="Pallen M.J."/>
        </authorList>
    </citation>
    <scope>NUCLEOTIDE SEQUENCE</scope>
    <source>
        <strain evidence="8">ChiGjej5B5-22894</strain>
    </source>
</reference>
<dbReference type="EMBL" id="DYUE01000027">
    <property type="protein sequence ID" value="HJG90238.1"/>
    <property type="molecule type" value="Genomic_DNA"/>
</dbReference>
<dbReference type="GO" id="GO:0140359">
    <property type="term" value="F:ABC-type transporter activity"/>
    <property type="evidence" value="ECO:0007669"/>
    <property type="project" value="InterPro"/>
</dbReference>
<dbReference type="NCBIfam" id="TIGR03057">
    <property type="entry name" value="xxxLxxG_by_4"/>
    <property type="match status" value="5"/>
</dbReference>
<evidence type="ECO:0000256" key="4">
    <source>
        <dbReference type="ARBA" id="ARBA00023136"/>
    </source>
</evidence>
<dbReference type="PANTHER" id="PTHR43077:SF5">
    <property type="entry name" value="PHAGE INFECTION PROTEIN"/>
    <property type="match status" value="1"/>
</dbReference>
<feature type="compositionally biased region" description="Low complexity" evidence="5">
    <location>
        <begin position="631"/>
        <end position="646"/>
    </location>
</feature>
<feature type="transmembrane region" description="Helical" evidence="6">
    <location>
        <begin position="9"/>
        <end position="28"/>
    </location>
</feature>
<evidence type="ECO:0000256" key="6">
    <source>
        <dbReference type="SAM" id="Phobius"/>
    </source>
</evidence>
<feature type="transmembrane region" description="Helical" evidence="6">
    <location>
        <begin position="792"/>
        <end position="811"/>
    </location>
</feature>
<dbReference type="InterPro" id="IPR017500">
    <property type="entry name" value="Phage_infect_YhgE_N"/>
</dbReference>
<dbReference type="Gene3D" id="1.10.287.950">
    <property type="entry name" value="Methyl-accepting chemotaxis protein"/>
    <property type="match status" value="2"/>
</dbReference>
<feature type="compositionally biased region" description="Polar residues" evidence="5">
    <location>
        <begin position="668"/>
        <end position="680"/>
    </location>
</feature>
<feature type="region of interest" description="Disordered" evidence="5">
    <location>
        <begin position="629"/>
        <end position="684"/>
    </location>
</feature>
<protein>
    <submittedName>
        <fullName evidence="8">YhgE/Pip domain-containing protein</fullName>
    </submittedName>
</protein>
<evidence type="ECO:0000256" key="2">
    <source>
        <dbReference type="ARBA" id="ARBA00022692"/>
    </source>
</evidence>
<evidence type="ECO:0000313" key="9">
    <source>
        <dbReference type="Proteomes" id="UP000742460"/>
    </source>
</evidence>
<evidence type="ECO:0000256" key="5">
    <source>
        <dbReference type="SAM" id="MobiDB-lite"/>
    </source>
</evidence>
<evidence type="ECO:0000259" key="7">
    <source>
        <dbReference type="Pfam" id="PF12698"/>
    </source>
</evidence>
<feature type="transmembrane region" description="Helical" evidence="6">
    <location>
        <begin position="761"/>
        <end position="785"/>
    </location>
</feature>
<dbReference type="InterPro" id="IPR013525">
    <property type="entry name" value="ABC2_TM"/>
</dbReference>
<dbReference type="AlphaFoldDB" id="A0A921MT73"/>
<feature type="transmembrane region" description="Helical" evidence="6">
    <location>
        <begin position="689"/>
        <end position="710"/>
    </location>
</feature>
<sequence>MNRLTHPRTLIVILVLPLVVAALGMWALSGRVDRLDSVPAAVVNLDEGAEIEDADGEVQTVPFGRLLAGALTQPSTVEGQDTPETSGFDWQLTSQDDAEEGLKDGTYSAVVVIPENFSKDLATIGTPDATQAILEVTTNDASGQINALVGTAVAEASASTMGGTMAQQYLDGLYLGFNDLGDGFRDAADGAEELSEGTTELDDGTQQLAEGSRDLADGSEEAAEGAEQFSGGVWTLADGTWQSADGSRTLADGLDQLATGSEELADGVLQLQDGMNGTEGQPGLLDGASLLAEGVEGDGTPENPGLEAGAEQLASGVEEFSGGVSQAGDAVTGDGTEQNPGLVSTARGVAEGTEELGQGAQQAADGLAGTADQPGLVQGAEGVVAYSGSLSTIMEGDGTAENPGMRELAQQMDETADAMLAEDPEDPNALAMKQQAQGMLGYVDGVSTVVDGDGTAQNPGLTATAEGLGEGASAAAGGVQQIADGLNGTEQQPGLVQGTQGMVTYAEGLETAFEGDGTAQNPGLTAAADQLATGARASADGAGELVDGVTGLQEGLAEYGQGVDALAEGAEQLASGTRTSADGAGELADGSRQLAEGANELGTGADQLAQGNRQLADGTEELADGTEDLAEGTTELSEGSEELAGGMREGADAVPHYSEQERDRMSEMASSPVGTEAQRQNEADGADTATFPFVTALALWLGAFGTFLLLPALRRRLLDRALPMTQVVLRSLAPALLIAVVQTVAVLAVLTAIGISPVSPLSVGVIALAGAVMFAALHQMLLTVLGDRLGRIASILLMVLQVVTLVGIVPVETAPELLQSIGSLMPLSIVTQGLVHAALGGSLVSTSSTLLSIAAWAAISLVLTLVASRRARFAGRSERVGGAVPAAA</sequence>
<dbReference type="Proteomes" id="UP000742460">
    <property type="component" value="Unassembled WGS sequence"/>
</dbReference>
<comment type="subcellular location">
    <subcellularLocation>
        <location evidence="1">Membrane</location>
        <topology evidence="1">Multi-pass membrane protein</topology>
    </subcellularLocation>
</comment>
<feature type="domain" description="ABC-2 type transporter transmembrane" evidence="7">
    <location>
        <begin position="668"/>
        <end position="865"/>
    </location>
</feature>
<gene>
    <name evidence="8" type="ORF">K8V81_00795</name>
</gene>